<comment type="similarity">
    <text evidence="13">Belongs to the SAT4 family.</text>
</comment>
<evidence type="ECO:0000256" key="10">
    <source>
        <dbReference type="ARBA" id="ARBA00023136"/>
    </source>
</evidence>
<feature type="signal peptide" evidence="16">
    <location>
        <begin position="1"/>
        <end position="23"/>
    </location>
</feature>
<protein>
    <submittedName>
        <fullName evidence="19">Uncharacterized protein</fullName>
    </submittedName>
</protein>
<evidence type="ECO:0000256" key="12">
    <source>
        <dbReference type="ARBA" id="ARBA00023288"/>
    </source>
</evidence>
<feature type="transmembrane region" description="Helical" evidence="15">
    <location>
        <begin position="106"/>
        <end position="127"/>
    </location>
</feature>
<evidence type="ECO:0000256" key="16">
    <source>
        <dbReference type="SAM" id="SignalP"/>
    </source>
</evidence>
<feature type="chain" id="PRO_5025461644" evidence="16">
    <location>
        <begin position="24"/>
        <end position="529"/>
    </location>
</feature>
<evidence type="ECO:0000256" key="1">
    <source>
        <dbReference type="ARBA" id="ARBA00004141"/>
    </source>
</evidence>
<keyword evidence="20" id="KW-1185">Reference proteome</keyword>
<keyword evidence="8 16" id="KW-0732">Signal</keyword>
<feature type="compositionally biased region" description="Basic and acidic residues" evidence="14">
    <location>
        <begin position="444"/>
        <end position="459"/>
    </location>
</feature>
<keyword evidence="9 15" id="KW-1133">Transmembrane helix</keyword>
<keyword evidence="6" id="KW-0325">Glycoprotein</keyword>
<evidence type="ECO:0000256" key="5">
    <source>
        <dbReference type="ARBA" id="ARBA00022525"/>
    </source>
</evidence>
<keyword evidence="6" id="KW-0336">GPI-anchor</keyword>
<dbReference type="InterPro" id="IPR052337">
    <property type="entry name" value="SAT4-like"/>
</dbReference>
<keyword evidence="10 15" id="KW-0472">Membrane</keyword>
<feature type="compositionally biased region" description="Polar residues" evidence="14">
    <location>
        <begin position="372"/>
        <end position="389"/>
    </location>
</feature>
<feature type="transmembrane region" description="Helical" evidence="15">
    <location>
        <begin position="266"/>
        <end position="284"/>
    </location>
</feature>
<keyword evidence="7 15" id="KW-0812">Transmembrane</keyword>
<dbReference type="GeneID" id="54410152"/>
<dbReference type="GO" id="GO:0005576">
    <property type="term" value="C:extracellular region"/>
    <property type="evidence" value="ECO:0007669"/>
    <property type="project" value="UniProtKB-SubCell"/>
</dbReference>
<evidence type="ECO:0000256" key="15">
    <source>
        <dbReference type="SAM" id="Phobius"/>
    </source>
</evidence>
<dbReference type="EMBL" id="ML977510">
    <property type="protein sequence ID" value="KAF2127520.1"/>
    <property type="molecule type" value="Genomic_DNA"/>
</dbReference>
<dbReference type="InterPro" id="IPR049326">
    <property type="entry name" value="Rhodopsin_dom_fungi"/>
</dbReference>
<feature type="domain" description="CFEM" evidence="17">
    <location>
        <begin position="33"/>
        <end position="96"/>
    </location>
</feature>
<evidence type="ECO:0000313" key="19">
    <source>
        <dbReference type="EMBL" id="KAF2127520.1"/>
    </source>
</evidence>
<evidence type="ECO:0000256" key="8">
    <source>
        <dbReference type="ARBA" id="ARBA00022729"/>
    </source>
</evidence>
<reference evidence="19" key="1">
    <citation type="journal article" date="2020" name="Stud. Mycol.">
        <title>101 Dothideomycetes genomes: a test case for predicting lifestyles and emergence of pathogens.</title>
        <authorList>
            <person name="Haridas S."/>
            <person name="Albert R."/>
            <person name="Binder M."/>
            <person name="Bloem J."/>
            <person name="Labutti K."/>
            <person name="Salamov A."/>
            <person name="Andreopoulos B."/>
            <person name="Baker S."/>
            <person name="Barry K."/>
            <person name="Bills G."/>
            <person name="Bluhm B."/>
            <person name="Cannon C."/>
            <person name="Castanera R."/>
            <person name="Culley D."/>
            <person name="Daum C."/>
            <person name="Ezra D."/>
            <person name="Gonzalez J."/>
            <person name="Henrissat B."/>
            <person name="Kuo A."/>
            <person name="Liang C."/>
            <person name="Lipzen A."/>
            <person name="Lutzoni F."/>
            <person name="Magnuson J."/>
            <person name="Mondo S."/>
            <person name="Nolan M."/>
            <person name="Ohm R."/>
            <person name="Pangilinan J."/>
            <person name="Park H.-J."/>
            <person name="Ramirez L."/>
            <person name="Alfaro M."/>
            <person name="Sun H."/>
            <person name="Tritt A."/>
            <person name="Yoshinaga Y."/>
            <person name="Zwiers L.-H."/>
            <person name="Turgeon B."/>
            <person name="Goodwin S."/>
            <person name="Spatafora J."/>
            <person name="Crous P."/>
            <person name="Grigoriev I."/>
        </authorList>
    </citation>
    <scope>NUCLEOTIDE SEQUENCE</scope>
    <source>
        <strain evidence="19">CBS 119687</strain>
    </source>
</reference>
<dbReference type="Pfam" id="PF05730">
    <property type="entry name" value="CFEM"/>
    <property type="match status" value="1"/>
</dbReference>
<evidence type="ECO:0000256" key="14">
    <source>
        <dbReference type="SAM" id="MobiDB-lite"/>
    </source>
</evidence>
<evidence type="ECO:0000259" key="17">
    <source>
        <dbReference type="Pfam" id="PF05730"/>
    </source>
</evidence>
<dbReference type="RefSeq" id="XP_033521909.1">
    <property type="nucleotide sequence ID" value="XM_033669720.1"/>
</dbReference>
<name>A0A6A6A6S9_9PLEO</name>
<organism evidence="19 20">
    <name type="scientific">Dothidotthia symphoricarpi CBS 119687</name>
    <dbReference type="NCBI Taxonomy" id="1392245"/>
    <lineage>
        <taxon>Eukaryota</taxon>
        <taxon>Fungi</taxon>
        <taxon>Dikarya</taxon>
        <taxon>Ascomycota</taxon>
        <taxon>Pezizomycotina</taxon>
        <taxon>Dothideomycetes</taxon>
        <taxon>Pleosporomycetidae</taxon>
        <taxon>Pleosporales</taxon>
        <taxon>Dothidotthiaceae</taxon>
        <taxon>Dothidotthia</taxon>
    </lineage>
</organism>
<evidence type="ECO:0000256" key="4">
    <source>
        <dbReference type="ARBA" id="ARBA00010031"/>
    </source>
</evidence>
<feature type="transmembrane region" description="Helical" evidence="15">
    <location>
        <begin position="139"/>
        <end position="161"/>
    </location>
</feature>
<keyword evidence="11" id="KW-1015">Disulfide bond</keyword>
<feature type="region of interest" description="Disordered" evidence="14">
    <location>
        <begin position="372"/>
        <end position="392"/>
    </location>
</feature>
<accession>A0A6A6A6S9</accession>
<dbReference type="AlphaFoldDB" id="A0A6A6A6S9"/>
<evidence type="ECO:0000256" key="9">
    <source>
        <dbReference type="ARBA" id="ARBA00022989"/>
    </source>
</evidence>
<evidence type="ECO:0000256" key="6">
    <source>
        <dbReference type="ARBA" id="ARBA00022622"/>
    </source>
</evidence>
<feature type="transmembrane region" description="Helical" evidence="15">
    <location>
        <begin position="335"/>
        <end position="357"/>
    </location>
</feature>
<dbReference type="Pfam" id="PF20684">
    <property type="entry name" value="Fung_rhodopsin"/>
    <property type="match status" value="1"/>
</dbReference>
<evidence type="ECO:0000256" key="13">
    <source>
        <dbReference type="ARBA" id="ARBA00038359"/>
    </source>
</evidence>
<dbReference type="GO" id="GO:0098552">
    <property type="term" value="C:side of membrane"/>
    <property type="evidence" value="ECO:0007669"/>
    <property type="project" value="UniProtKB-KW"/>
</dbReference>
<feature type="transmembrane region" description="Helical" evidence="15">
    <location>
        <begin position="181"/>
        <end position="205"/>
    </location>
</feature>
<feature type="domain" description="Rhodopsin" evidence="18">
    <location>
        <begin position="123"/>
        <end position="358"/>
    </location>
</feature>
<evidence type="ECO:0000256" key="2">
    <source>
        <dbReference type="ARBA" id="ARBA00004589"/>
    </source>
</evidence>
<dbReference type="PANTHER" id="PTHR33048">
    <property type="entry name" value="PTH11-LIKE INTEGRAL MEMBRANE PROTEIN (AFU_ORTHOLOGUE AFUA_5G11245)"/>
    <property type="match status" value="1"/>
</dbReference>
<comment type="subcellular location">
    <subcellularLocation>
        <location evidence="2">Membrane</location>
        <topology evidence="2">Lipid-anchor</topology>
        <topology evidence="2">GPI-anchor</topology>
    </subcellularLocation>
    <subcellularLocation>
        <location evidence="1">Membrane</location>
        <topology evidence="1">Multi-pass membrane protein</topology>
    </subcellularLocation>
    <subcellularLocation>
        <location evidence="3">Secreted</location>
    </subcellularLocation>
</comment>
<feature type="region of interest" description="Disordered" evidence="14">
    <location>
        <begin position="432"/>
        <end position="459"/>
    </location>
</feature>
<proteinExistence type="inferred from homology"/>
<dbReference type="InterPro" id="IPR008427">
    <property type="entry name" value="Extracellular_membr_CFEM_dom"/>
</dbReference>
<comment type="similarity">
    <text evidence="4">Belongs to the RBT5 family.</text>
</comment>
<evidence type="ECO:0000259" key="18">
    <source>
        <dbReference type="Pfam" id="PF20684"/>
    </source>
</evidence>
<evidence type="ECO:0000313" key="20">
    <source>
        <dbReference type="Proteomes" id="UP000799771"/>
    </source>
</evidence>
<gene>
    <name evidence="19" type="ORF">P153DRAFT_377123</name>
</gene>
<evidence type="ECO:0000256" key="7">
    <source>
        <dbReference type="ARBA" id="ARBA00022692"/>
    </source>
</evidence>
<dbReference type="PANTHER" id="PTHR33048:SF131">
    <property type="entry name" value="INTEGRAL MEMBRANE PROTEIN"/>
    <property type="match status" value="1"/>
</dbReference>
<feature type="transmembrane region" description="Helical" evidence="15">
    <location>
        <begin position="217"/>
        <end position="246"/>
    </location>
</feature>
<evidence type="ECO:0000256" key="3">
    <source>
        <dbReference type="ARBA" id="ARBA00004613"/>
    </source>
</evidence>
<keyword evidence="5" id="KW-0964">Secreted</keyword>
<feature type="transmembrane region" description="Helical" evidence="15">
    <location>
        <begin position="296"/>
        <end position="315"/>
    </location>
</feature>
<keyword evidence="12" id="KW-0449">Lipoprotein</keyword>
<dbReference type="Proteomes" id="UP000799771">
    <property type="component" value="Unassembled WGS sequence"/>
</dbReference>
<dbReference type="OrthoDB" id="408702at2759"/>
<evidence type="ECO:0000256" key="11">
    <source>
        <dbReference type="ARBA" id="ARBA00023157"/>
    </source>
</evidence>
<sequence>MAIRALVAAVLCLLTLFHVGVLGHDLQPRALGIADIPPCGIRCILITLPTTACTLDNTDCFCTDQNFALSNAACLLANCTMSDILGTAKVQANMCNLSNESKRHHVFWYTGVVYAVGILFVVLRMAGKLASKRLSVDDWVLILALLLGAIPIGCVLKMGTLGFGEHLWNLEDGKLLEILRLFYVCSSTYTVILCLTKVSLILFFLQIFHTPRFKLFAYIVLAYIIINSLVIFFMTVFACAPVSAFWNQDINGHCLNVTELALANSASSIAQDFMLLLLPIPFISTLQMKTSRKISVILVFAIGSLGCITTILRLRSLRSFKVSIDPSWDYVTVTIWTELELLAAITCVSLPPIRLLLVRILPTRFKKFFTQKTNSNRSKSNPAPQSDVSRQWKKPATWMTISTMPGESMNGTSKSFGNDSWIERSAIRHSSQRLHSALSDDSDHETAEPRSPFDEMSPHDNIEMYSVAEPGKTHARRDCTSCGSFSDRATALPTMGDLGCLPERTYSNTPYSSPVPDKTFEDWERKWLR</sequence>